<dbReference type="Proteomes" id="UP001281761">
    <property type="component" value="Unassembled WGS sequence"/>
</dbReference>
<sequence>MKPVLSGRMKQNIVGLCQPNYKMPGKGNIVGLWNGFTPLTLHKPSCSPSSTNNTRRTIASVETTKHPILPSFISRPQVPSRSIDTSLRLPLHMNCRSLTTDTSNLIPSSETGTEWPASHFHADGTFDAPQADLPRPMPSGNMGRDWLMNLPLKLLD</sequence>
<name>A0ABQ9XZY3_9EUKA</name>
<organism evidence="2 3">
    <name type="scientific">Blattamonas nauphoetae</name>
    <dbReference type="NCBI Taxonomy" id="2049346"/>
    <lineage>
        <taxon>Eukaryota</taxon>
        <taxon>Metamonada</taxon>
        <taxon>Preaxostyla</taxon>
        <taxon>Oxymonadida</taxon>
        <taxon>Blattamonas</taxon>
    </lineage>
</organism>
<gene>
    <name evidence="2" type="ORF">BLNAU_7866</name>
</gene>
<accession>A0ABQ9XZY3</accession>
<reference evidence="2 3" key="1">
    <citation type="journal article" date="2022" name="bioRxiv">
        <title>Genomics of Preaxostyla Flagellates Illuminates Evolutionary Transitions and the Path Towards Mitochondrial Loss.</title>
        <authorList>
            <person name="Novak L.V.F."/>
            <person name="Treitli S.C."/>
            <person name="Pyrih J."/>
            <person name="Halakuc P."/>
            <person name="Pipaliya S.V."/>
            <person name="Vacek V."/>
            <person name="Brzon O."/>
            <person name="Soukal P."/>
            <person name="Eme L."/>
            <person name="Dacks J.B."/>
            <person name="Karnkowska A."/>
            <person name="Elias M."/>
            <person name="Hampl V."/>
        </authorList>
    </citation>
    <scope>NUCLEOTIDE SEQUENCE [LARGE SCALE GENOMIC DNA]</scope>
    <source>
        <strain evidence="2">NAU3</strain>
        <tissue evidence="2">Gut</tissue>
    </source>
</reference>
<protein>
    <submittedName>
        <fullName evidence="2">Uncharacterized protein</fullName>
    </submittedName>
</protein>
<proteinExistence type="predicted"/>
<keyword evidence="3" id="KW-1185">Reference proteome</keyword>
<comment type="caution">
    <text evidence="2">The sequence shown here is derived from an EMBL/GenBank/DDBJ whole genome shotgun (WGS) entry which is preliminary data.</text>
</comment>
<feature type="region of interest" description="Disordered" evidence="1">
    <location>
        <begin position="118"/>
        <end position="140"/>
    </location>
</feature>
<evidence type="ECO:0000256" key="1">
    <source>
        <dbReference type="SAM" id="MobiDB-lite"/>
    </source>
</evidence>
<evidence type="ECO:0000313" key="2">
    <source>
        <dbReference type="EMBL" id="KAK2957036.1"/>
    </source>
</evidence>
<dbReference type="EMBL" id="JARBJD010000049">
    <property type="protein sequence ID" value="KAK2957036.1"/>
    <property type="molecule type" value="Genomic_DNA"/>
</dbReference>
<evidence type="ECO:0000313" key="3">
    <source>
        <dbReference type="Proteomes" id="UP001281761"/>
    </source>
</evidence>